<evidence type="ECO:0000259" key="3">
    <source>
        <dbReference type="Pfam" id="PF13719"/>
    </source>
</evidence>
<dbReference type="EMBL" id="JBHRTF010000001">
    <property type="protein sequence ID" value="MFC3114283.1"/>
    <property type="molecule type" value="Genomic_DNA"/>
</dbReference>
<gene>
    <name evidence="4" type="ORF">ACFODX_01860</name>
</gene>
<comment type="caution">
    <text evidence="4">The sequence shown here is derived from an EMBL/GenBank/DDBJ whole genome shotgun (WGS) entry which is preliminary data.</text>
</comment>
<evidence type="ECO:0000256" key="1">
    <source>
        <dbReference type="SAM" id="MobiDB-lite"/>
    </source>
</evidence>
<accession>A0ABV7FC18</accession>
<keyword evidence="2" id="KW-0812">Transmembrane</keyword>
<evidence type="ECO:0000256" key="2">
    <source>
        <dbReference type="SAM" id="Phobius"/>
    </source>
</evidence>
<dbReference type="InterPro" id="IPR011723">
    <property type="entry name" value="Znf/thioredoxin_put"/>
</dbReference>
<feature type="region of interest" description="Disordered" evidence="1">
    <location>
        <begin position="261"/>
        <end position="280"/>
    </location>
</feature>
<reference evidence="5" key="1">
    <citation type="journal article" date="2019" name="Int. J. Syst. Evol. Microbiol.">
        <title>The Global Catalogue of Microorganisms (GCM) 10K type strain sequencing project: providing services to taxonomists for standard genome sequencing and annotation.</title>
        <authorList>
            <consortium name="The Broad Institute Genomics Platform"/>
            <consortium name="The Broad Institute Genome Sequencing Center for Infectious Disease"/>
            <person name="Wu L."/>
            <person name="Ma J."/>
        </authorList>
    </citation>
    <scope>NUCLEOTIDE SEQUENCE [LARGE SCALE GENOMIC DNA]</scope>
    <source>
        <strain evidence="5">KCTC 52237</strain>
    </source>
</reference>
<feature type="domain" description="Zinc finger/thioredoxin putative" evidence="3">
    <location>
        <begin position="8"/>
        <end position="44"/>
    </location>
</feature>
<feature type="compositionally biased region" description="Low complexity" evidence="1">
    <location>
        <begin position="61"/>
        <end position="77"/>
    </location>
</feature>
<feature type="region of interest" description="Disordered" evidence="1">
    <location>
        <begin position="87"/>
        <end position="107"/>
    </location>
</feature>
<dbReference type="RefSeq" id="WP_378115476.1">
    <property type="nucleotide sequence ID" value="NZ_JBHRTF010000001.1"/>
</dbReference>
<feature type="compositionally biased region" description="Low complexity" evidence="1">
    <location>
        <begin position="322"/>
        <end position="339"/>
    </location>
</feature>
<keyword evidence="2" id="KW-1133">Transmembrane helix</keyword>
<feature type="region of interest" description="Disordered" evidence="1">
    <location>
        <begin position="58"/>
        <end position="77"/>
    </location>
</feature>
<dbReference type="Proteomes" id="UP001595555">
    <property type="component" value="Unassembled WGS sequence"/>
</dbReference>
<sequence>MTSASNPMITRCPKCGTAFRVTQSQLQSAKGAVRCGSCLNVFKAQDYLVAVKPKATEPATISQAPKSAPSQPASALASIPKPATTNHRIAQPTSINPTTSIKQPLPNIPVKPVENTSGSKFAVQELQKPNPSALVTPSPQAALQATINTPIDTTKNDRAKLAKPVIDDGDDILISDDMEERETESGKYEFDGFMDVDVKPTTDVSLFERKIRSENEDTNIQDTDESWAEMLIEEEEDKEPQLGVLRPKSDEELADEALDISRTPAAELTREPTINDQKPVSPGLVFSLIEEPQPTQTQADELVLSEELAQLPDNQGFKHSSDTATTAQTDTPAEPTTTESRTIDSPSDGNKRQIKTQPKIRAYDGSRTALLMNIMPAPIEFTAKRMHRWYQRKLWTTLSLVGLIALAVQIAWFKFDALSRIEPYRTAYLFVCPYLGCELPPLVDIQQISTSNLVVREHPDTENALAVDVMLVNSAPFEQPFPDLTLVFTDIDNNLVAQRRFTPKDYLGGELAGADLMPRNQKIYITLDIVDPGAEAVNYRIYIAE</sequence>
<evidence type="ECO:0000313" key="5">
    <source>
        <dbReference type="Proteomes" id="UP001595555"/>
    </source>
</evidence>
<dbReference type="Pfam" id="PF11906">
    <property type="entry name" value="DUF3426"/>
    <property type="match status" value="1"/>
</dbReference>
<feature type="region of interest" description="Disordered" evidence="1">
    <location>
        <begin position="314"/>
        <end position="357"/>
    </location>
</feature>
<dbReference type="InterPro" id="IPR021834">
    <property type="entry name" value="DUF3426"/>
</dbReference>
<keyword evidence="5" id="KW-1185">Reference proteome</keyword>
<name>A0ABV7FC18_9GAMM</name>
<dbReference type="Pfam" id="PF13719">
    <property type="entry name" value="Zn_ribbon_5"/>
    <property type="match status" value="1"/>
</dbReference>
<dbReference type="NCBIfam" id="TIGR02098">
    <property type="entry name" value="MJ0042_CXXC"/>
    <property type="match status" value="1"/>
</dbReference>
<protein>
    <submittedName>
        <fullName evidence="4">DUF3426 domain-containing protein</fullName>
    </submittedName>
</protein>
<feature type="compositionally biased region" description="Polar residues" evidence="1">
    <location>
        <begin position="87"/>
        <end position="102"/>
    </location>
</feature>
<feature type="transmembrane region" description="Helical" evidence="2">
    <location>
        <begin position="394"/>
        <end position="413"/>
    </location>
</feature>
<keyword evidence="2" id="KW-0472">Membrane</keyword>
<organism evidence="4 5">
    <name type="scientific">Cellvibrio fontiphilus</name>
    <dbReference type="NCBI Taxonomy" id="1815559"/>
    <lineage>
        <taxon>Bacteria</taxon>
        <taxon>Pseudomonadati</taxon>
        <taxon>Pseudomonadota</taxon>
        <taxon>Gammaproteobacteria</taxon>
        <taxon>Cellvibrionales</taxon>
        <taxon>Cellvibrionaceae</taxon>
        <taxon>Cellvibrio</taxon>
    </lineage>
</organism>
<proteinExistence type="predicted"/>
<evidence type="ECO:0000313" key="4">
    <source>
        <dbReference type="EMBL" id="MFC3114283.1"/>
    </source>
</evidence>